<accession>A0A382TG71</accession>
<reference evidence="1" key="1">
    <citation type="submission" date="2018-05" db="EMBL/GenBank/DDBJ databases">
        <authorList>
            <person name="Lanie J.A."/>
            <person name="Ng W.-L."/>
            <person name="Kazmierczak K.M."/>
            <person name="Andrzejewski T.M."/>
            <person name="Davidsen T.M."/>
            <person name="Wayne K.J."/>
            <person name="Tettelin H."/>
            <person name="Glass J.I."/>
            <person name="Rusch D."/>
            <person name="Podicherti R."/>
            <person name="Tsui H.-C.T."/>
            <person name="Winkler M.E."/>
        </authorList>
    </citation>
    <scope>NUCLEOTIDE SEQUENCE</scope>
</reference>
<proteinExistence type="predicted"/>
<evidence type="ECO:0000313" key="1">
    <source>
        <dbReference type="EMBL" id="SVD21114.1"/>
    </source>
</evidence>
<gene>
    <name evidence="1" type="ORF">METZ01_LOCUS373968</name>
</gene>
<protein>
    <submittedName>
        <fullName evidence="1">Uncharacterized protein</fullName>
    </submittedName>
</protein>
<organism evidence="1">
    <name type="scientific">marine metagenome</name>
    <dbReference type="NCBI Taxonomy" id="408172"/>
    <lineage>
        <taxon>unclassified sequences</taxon>
        <taxon>metagenomes</taxon>
        <taxon>ecological metagenomes</taxon>
    </lineage>
</organism>
<name>A0A382TG71_9ZZZZ</name>
<dbReference type="EMBL" id="UINC01136381">
    <property type="protein sequence ID" value="SVD21114.1"/>
    <property type="molecule type" value="Genomic_DNA"/>
</dbReference>
<dbReference type="AlphaFoldDB" id="A0A382TG71"/>
<sequence length="49" mass="5729">MNCQTEKFSEDKTFIMSKSALSENLHGQWKIRKFDFETGKNCGEFLLLP</sequence>